<dbReference type="EMBL" id="CP001472">
    <property type="protein sequence ID" value="ACO31838.1"/>
    <property type="molecule type" value="Genomic_DNA"/>
</dbReference>
<accession>C1F9X7</accession>
<dbReference type="HOGENOM" id="CLU_124534_0_0_0"/>
<proteinExistence type="predicted"/>
<gene>
    <name evidence="1" type="ordered locus">ACP_0352</name>
</gene>
<dbReference type="AlphaFoldDB" id="C1F9X7"/>
<dbReference type="RefSeq" id="WP_012680754.1">
    <property type="nucleotide sequence ID" value="NC_012483.1"/>
</dbReference>
<dbReference type="STRING" id="240015.ACP_0352"/>
<keyword evidence="2" id="KW-1185">Reference proteome</keyword>
<sequence length="148" mass="17113">MIDETYRLQRFVEAQESVYAQVCAELRAGHKKSHWMWFIFPQLRGLGHSAMADRFAISDLGEARAYLAHPVLGSRLRECMRMVMDIQGKRVEEIFGYPDDLKFRSSMTLFAQAAPEEVIFQRMLERFFDGRPDERTLSLLGCADGQTD</sequence>
<dbReference type="InterPro" id="IPR036287">
    <property type="entry name" value="Rv1873-like_sf"/>
</dbReference>
<evidence type="ECO:0008006" key="3">
    <source>
        <dbReference type="Google" id="ProtNLM"/>
    </source>
</evidence>
<dbReference type="Gene3D" id="1.25.40.380">
    <property type="entry name" value="Protein of unknown function DUF1810"/>
    <property type="match status" value="1"/>
</dbReference>
<dbReference type="eggNOG" id="COG5579">
    <property type="taxonomic scope" value="Bacteria"/>
</dbReference>
<name>C1F9X7_ACIC5</name>
<dbReference type="PIRSF" id="PIRSF008546">
    <property type="entry name" value="UCP008546"/>
    <property type="match status" value="1"/>
</dbReference>
<evidence type="ECO:0000313" key="2">
    <source>
        <dbReference type="Proteomes" id="UP000002207"/>
    </source>
</evidence>
<evidence type="ECO:0000313" key="1">
    <source>
        <dbReference type="EMBL" id="ACO31838.1"/>
    </source>
</evidence>
<dbReference type="Proteomes" id="UP000002207">
    <property type="component" value="Chromosome"/>
</dbReference>
<dbReference type="KEGG" id="aca:ACP_0352"/>
<dbReference type="InParanoid" id="C1F9X7"/>
<organism evidence="1 2">
    <name type="scientific">Acidobacterium capsulatum (strain ATCC 51196 / DSM 11244 / BCRC 80197 / JCM 7670 / NBRC 15755 / NCIMB 13165 / 161)</name>
    <dbReference type="NCBI Taxonomy" id="240015"/>
    <lineage>
        <taxon>Bacteria</taxon>
        <taxon>Pseudomonadati</taxon>
        <taxon>Acidobacteriota</taxon>
        <taxon>Terriglobia</taxon>
        <taxon>Terriglobales</taxon>
        <taxon>Acidobacteriaceae</taxon>
        <taxon>Acidobacterium</taxon>
    </lineage>
</organism>
<dbReference type="SUPFAM" id="SSF140736">
    <property type="entry name" value="Rv1873-like"/>
    <property type="match status" value="1"/>
</dbReference>
<reference evidence="1 2" key="1">
    <citation type="journal article" date="2009" name="Appl. Environ. Microbiol.">
        <title>Three genomes from the phylum Acidobacteria provide insight into the lifestyles of these microorganisms in soils.</title>
        <authorList>
            <person name="Ward N.L."/>
            <person name="Challacombe J.F."/>
            <person name="Janssen P.H."/>
            <person name="Henrissat B."/>
            <person name="Coutinho P.M."/>
            <person name="Wu M."/>
            <person name="Xie G."/>
            <person name="Haft D.H."/>
            <person name="Sait M."/>
            <person name="Badger J."/>
            <person name="Barabote R.D."/>
            <person name="Bradley B."/>
            <person name="Brettin T.S."/>
            <person name="Brinkac L.M."/>
            <person name="Bruce D."/>
            <person name="Creasy T."/>
            <person name="Daugherty S.C."/>
            <person name="Davidsen T.M."/>
            <person name="DeBoy R.T."/>
            <person name="Detter J.C."/>
            <person name="Dodson R.J."/>
            <person name="Durkin A.S."/>
            <person name="Ganapathy A."/>
            <person name="Gwinn-Giglio M."/>
            <person name="Han C.S."/>
            <person name="Khouri H."/>
            <person name="Kiss H."/>
            <person name="Kothari S.P."/>
            <person name="Madupu R."/>
            <person name="Nelson K.E."/>
            <person name="Nelson W.C."/>
            <person name="Paulsen I."/>
            <person name="Penn K."/>
            <person name="Ren Q."/>
            <person name="Rosovitz M.J."/>
            <person name="Selengut J.D."/>
            <person name="Shrivastava S."/>
            <person name="Sullivan S.A."/>
            <person name="Tapia R."/>
            <person name="Thompson L.S."/>
            <person name="Watkins K.L."/>
            <person name="Yang Q."/>
            <person name="Yu C."/>
            <person name="Zafar N."/>
            <person name="Zhou L."/>
            <person name="Kuske C.R."/>
        </authorList>
    </citation>
    <scope>NUCLEOTIDE SEQUENCE [LARGE SCALE GENOMIC DNA]</scope>
    <source>
        <strain evidence="2">ATCC 51196 / DSM 11244 / BCRC 80197 / JCM 7670 / NBRC 15755 / NCIMB 13165 / 161</strain>
    </source>
</reference>
<protein>
    <recommendedName>
        <fullName evidence="3">Calpastatin</fullName>
    </recommendedName>
</protein>
<dbReference type="Pfam" id="PF08837">
    <property type="entry name" value="DUF1810"/>
    <property type="match status" value="1"/>
</dbReference>
<dbReference type="InterPro" id="IPR014937">
    <property type="entry name" value="DUF1810"/>
</dbReference>